<evidence type="ECO:0008006" key="4">
    <source>
        <dbReference type="Google" id="ProtNLM"/>
    </source>
</evidence>
<dbReference type="AlphaFoldDB" id="A0A8T0HPA4"/>
<gene>
    <name evidence="2" type="ORF">KC19_VG110900</name>
</gene>
<keyword evidence="3" id="KW-1185">Reference proteome</keyword>
<organism evidence="2 3">
    <name type="scientific">Ceratodon purpureus</name>
    <name type="common">Fire moss</name>
    <name type="synonym">Dicranum purpureum</name>
    <dbReference type="NCBI Taxonomy" id="3225"/>
    <lineage>
        <taxon>Eukaryota</taxon>
        <taxon>Viridiplantae</taxon>
        <taxon>Streptophyta</taxon>
        <taxon>Embryophyta</taxon>
        <taxon>Bryophyta</taxon>
        <taxon>Bryophytina</taxon>
        <taxon>Bryopsida</taxon>
        <taxon>Dicranidae</taxon>
        <taxon>Pseudoditrichales</taxon>
        <taxon>Ditrichaceae</taxon>
        <taxon>Ceratodon</taxon>
    </lineage>
</organism>
<sequence length="89" mass="10077">MLLSPHDRCCVLVCIQVSFGLSMWCVVSCVQTSQIFTPSSWCVSSVVYTSHVFRISILESFSRIAISTSSVLLIWFHKKFVVHDECICN</sequence>
<dbReference type="Proteomes" id="UP000822688">
    <property type="component" value="Chromosome V"/>
</dbReference>
<feature type="chain" id="PRO_5035780609" description="Secreted protein" evidence="1">
    <location>
        <begin position="30"/>
        <end position="89"/>
    </location>
</feature>
<feature type="signal peptide" evidence="1">
    <location>
        <begin position="1"/>
        <end position="29"/>
    </location>
</feature>
<evidence type="ECO:0000313" key="3">
    <source>
        <dbReference type="Proteomes" id="UP000822688"/>
    </source>
</evidence>
<name>A0A8T0HPA4_CERPU</name>
<dbReference type="EMBL" id="CM026426">
    <property type="protein sequence ID" value="KAG0572619.1"/>
    <property type="molecule type" value="Genomic_DNA"/>
</dbReference>
<protein>
    <recommendedName>
        <fullName evidence="4">Secreted protein</fullName>
    </recommendedName>
</protein>
<proteinExistence type="predicted"/>
<evidence type="ECO:0000313" key="2">
    <source>
        <dbReference type="EMBL" id="KAG0572619.1"/>
    </source>
</evidence>
<comment type="caution">
    <text evidence="2">The sequence shown here is derived from an EMBL/GenBank/DDBJ whole genome shotgun (WGS) entry which is preliminary data.</text>
</comment>
<reference evidence="2" key="1">
    <citation type="submission" date="2020-06" db="EMBL/GenBank/DDBJ databases">
        <title>WGS assembly of Ceratodon purpureus strain R40.</title>
        <authorList>
            <person name="Carey S.B."/>
            <person name="Jenkins J."/>
            <person name="Shu S."/>
            <person name="Lovell J.T."/>
            <person name="Sreedasyam A."/>
            <person name="Maumus F."/>
            <person name="Tiley G.P."/>
            <person name="Fernandez-Pozo N."/>
            <person name="Barry K."/>
            <person name="Chen C."/>
            <person name="Wang M."/>
            <person name="Lipzen A."/>
            <person name="Daum C."/>
            <person name="Saski C.A."/>
            <person name="Payton A.C."/>
            <person name="Mcbreen J.C."/>
            <person name="Conrad R.E."/>
            <person name="Kollar L.M."/>
            <person name="Olsson S."/>
            <person name="Huttunen S."/>
            <person name="Landis J.B."/>
            <person name="Wickett N.J."/>
            <person name="Johnson M.G."/>
            <person name="Rensing S.A."/>
            <person name="Grimwood J."/>
            <person name="Schmutz J."/>
            <person name="Mcdaniel S.F."/>
        </authorList>
    </citation>
    <scope>NUCLEOTIDE SEQUENCE</scope>
    <source>
        <strain evidence="2">R40</strain>
    </source>
</reference>
<keyword evidence="1" id="KW-0732">Signal</keyword>
<accession>A0A8T0HPA4</accession>
<evidence type="ECO:0000256" key="1">
    <source>
        <dbReference type="SAM" id="SignalP"/>
    </source>
</evidence>